<feature type="compositionally biased region" description="Basic and acidic residues" evidence="2">
    <location>
        <begin position="263"/>
        <end position="273"/>
    </location>
</feature>
<reference evidence="4" key="1">
    <citation type="submission" date="2022-04" db="EMBL/GenBank/DDBJ databases">
        <title>A functionally conserved STORR gene fusion in Papaver species that diverged 16.8 million years ago.</title>
        <authorList>
            <person name="Catania T."/>
        </authorList>
    </citation>
    <scope>NUCLEOTIDE SEQUENCE</scope>
    <source>
        <strain evidence="4">S-188037</strain>
    </source>
</reference>
<gene>
    <name evidence="4" type="ORF">MKW98_001230</name>
</gene>
<comment type="similarity">
    <text evidence="1">Belongs to the fantastic four family.</text>
</comment>
<feature type="region of interest" description="Disordered" evidence="2">
    <location>
        <begin position="182"/>
        <end position="273"/>
    </location>
</feature>
<evidence type="ECO:0000259" key="3">
    <source>
        <dbReference type="Pfam" id="PF11250"/>
    </source>
</evidence>
<feature type="compositionally biased region" description="Low complexity" evidence="2">
    <location>
        <begin position="38"/>
        <end position="47"/>
    </location>
</feature>
<feature type="compositionally biased region" description="Basic and acidic residues" evidence="2">
    <location>
        <begin position="229"/>
        <end position="241"/>
    </location>
</feature>
<dbReference type="Pfam" id="PF11250">
    <property type="entry name" value="FAF"/>
    <property type="match status" value="1"/>
</dbReference>
<protein>
    <recommendedName>
        <fullName evidence="3">FAF domain-containing protein</fullName>
    </recommendedName>
</protein>
<feature type="compositionally biased region" description="Acidic residues" evidence="2">
    <location>
        <begin position="199"/>
        <end position="228"/>
    </location>
</feature>
<feature type="region of interest" description="Disordered" evidence="2">
    <location>
        <begin position="1"/>
        <end position="47"/>
    </location>
</feature>
<name>A0AAD4STD5_9MAGN</name>
<keyword evidence="5" id="KW-1185">Reference proteome</keyword>
<dbReference type="InterPro" id="IPR046431">
    <property type="entry name" value="FAF_dom"/>
</dbReference>
<evidence type="ECO:0000313" key="5">
    <source>
        <dbReference type="Proteomes" id="UP001202328"/>
    </source>
</evidence>
<dbReference type="Proteomes" id="UP001202328">
    <property type="component" value="Unassembled WGS sequence"/>
</dbReference>
<comment type="caution">
    <text evidence="4">The sequence shown here is derived from an EMBL/GenBank/DDBJ whole genome shotgun (WGS) entry which is preliminary data.</text>
</comment>
<dbReference type="AlphaFoldDB" id="A0AAD4STD5"/>
<accession>A0AAD4STD5</accession>
<evidence type="ECO:0000256" key="2">
    <source>
        <dbReference type="SAM" id="MobiDB-lite"/>
    </source>
</evidence>
<dbReference type="EMBL" id="JAJJMB010008870">
    <property type="protein sequence ID" value="KAI3919974.1"/>
    <property type="molecule type" value="Genomic_DNA"/>
</dbReference>
<dbReference type="PANTHER" id="PTHR33155:SF75">
    <property type="entry name" value="OS02G0750800 PROTEIN"/>
    <property type="match status" value="1"/>
</dbReference>
<feature type="compositionally biased region" description="Polar residues" evidence="2">
    <location>
        <begin position="15"/>
        <end position="37"/>
    </location>
</feature>
<organism evidence="4 5">
    <name type="scientific">Papaver atlanticum</name>
    <dbReference type="NCBI Taxonomy" id="357466"/>
    <lineage>
        <taxon>Eukaryota</taxon>
        <taxon>Viridiplantae</taxon>
        <taxon>Streptophyta</taxon>
        <taxon>Embryophyta</taxon>
        <taxon>Tracheophyta</taxon>
        <taxon>Spermatophyta</taxon>
        <taxon>Magnoliopsida</taxon>
        <taxon>Ranunculales</taxon>
        <taxon>Papaveraceae</taxon>
        <taxon>Papaveroideae</taxon>
        <taxon>Papaver</taxon>
    </lineage>
</organism>
<evidence type="ECO:0000313" key="4">
    <source>
        <dbReference type="EMBL" id="KAI3919974.1"/>
    </source>
</evidence>
<evidence type="ECO:0000256" key="1">
    <source>
        <dbReference type="ARBA" id="ARBA00008690"/>
    </source>
</evidence>
<feature type="compositionally biased region" description="Acidic residues" evidence="2">
    <location>
        <begin position="253"/>
        <end position="262"/>
    </location>
</feature>
<proteinExistence type="inferred from homology"/>
<sequence length="354" mass="40355">METATNSQEEETGLKSLTSPSNHNHSSMINRFNISPQSSAASSSCTSPSSPVSISPCCSSSSSSYVYSVDDDVTVSTDETPVTNHHQKQEEEEITEKPFYDHRKNVIIVRNQRSGIRREFPPPIPLLARTENLPCHMPWVLKRSYKDGRLVIKEVNVKHHEYFRAHRSNGRLTLQLMHMNQLTIHPPPNDTSSTTPTTDDIEEEEEEEEQEEEDNVDVNDLVDFDNDDKDEKKNEDNKKDDDENDGVLSEQEQGSDEEEEVEKVERPSADPLHHIRQRFRPSEQPSSSLPQCQIHETKEGKQDFDGEILRNCSQPLILASSLPEGRVRGMCQPNDYRKSNLFRLPIVSVRPVHS</sequence>
<feature type="domain" description="FAF" evidence="3">
    <location>
        <begin position="119"/>
        <end position="176"/>
    </location>
</feature>
<dbReference type="InterPro" id="IPR021410">
    <property type="entry name" value="FAF"/>
</dbReference>
<dbReference type="PANTHER" id="PTHR33155">
    <property type="entry name" value="FANTASTIC FOUR-LIKE PROTEIN (DUF3049)"/>
    <property type="match status" value="1"/>
</dbReference>